<dbReference type="EMBL" id="DSFC01000088">
    <property type="protein sequence ID" value="HEV09071.1"/>
    <property type="molecule type" value="Genomic_DNA"/>
</dbReference>
<feature type="signal peptide" evidence="1">
    <location>
        <begin position="1"/>
        <end position="17"/>
    </location>
</feature>
<keyword evidence="1" id="KW-0732">Signal</keyword>
<organism evidence="2">
    <name type="scientific">Sulfurihydrogenibium azorense</name>
    <dbReference type="NCBI Taxonomy" id="309806"/>
    <lineage>
        <taxon>Bacteria</taxon>
        <taxon>Pseudomonadati</taxon>
        <taxon>Aquificota</taxon>
        <taxon>Aquificia</taxon>
        <taxon>Aquificales</taxon>
        <taxon>Hydrogenothermaceae</taxon>
        <taxon>Sulfurihydrogenibium</taxon>
    </lineage>
</organism>
<evidence type="ECO:0000256" key="1">
    <source>
        <dbReference type="SAM" id="SignalP"/>
    </source>
</evidence>
<accession>A0A831YBX6</accession>
<feature type="chain" id="PRO_5032553436" description="Lipoprotein" evidence="1">
    <location>
        <begin position="18"/>
        <end position="94"/>
    </location>
</feature>
<comment type="caution">
    <text evidence="2">The sequence shown here is derived from an EMBL/GenBank/DDBJ whole genome shotgun (WGS) entry which is preliminary data.</text>
</comment>
<gene>
    <name evidence="2" type="ORF">ENO34_01575</name>
</gene>
<reference evidence="2" key="1">
    <citation type="journal article" date="2020" name="mSystems">
        <title>Genome- and Community-Level Interaction Insights into Carbon Utilization and Element Cycling Functions of Hydrothermarchaeota in Hydrothermal Sediment.</title>
        <authorList>
            <person name="Zhou Z."/>
            <person name="Liu Y."/>
            <person name="Xu W."/>
            <person name="Pan J."/>
            <person name="Luo Z.H."/>
            <person name="Li M."/>
        </authorList>
    </citation>
    <scope>NUCLEOTIDE SEQUENCE [LARGE SCALE GENOMIC DNA]</scope>
    <source>
        <strain evidence="2">SpSt-1257</strain>
    </source>
</reference>
<evidence type="ECO:0008006" key="3">
    <source>
        <dbReference type="Google" id="ProtNLM"/>
    </source>
</evidence>
<dbReference type="AlphaFoldDB" id="A0A831YBX6"/>
<protein>
    <recommendedName>
        <fullName evidence="3">Lipoprotein</fullName>
    </recommendedName>
</protein>
<dbReference type="Proteomes" id="UP000885621">
    <property type="component" value="Unassembled WGS sequence"/>
</dbReference>
<name>A0A831YBX6_9AQUI</name>
<proteinExistence type="predicted"/>
<evidence type="ECO:0000313" key="2">
    <source>
        <dbReference type="EMBL" id="HEV09071.1"/>
    </source>
</evidence>
<sequence length="94" mass="10509">MKKIIFTKLFLFSFSLAQTCDGMFAIYDSCYDANNCDEAYDAVYNLSTSGGLSKSVSEKLAKICKSSCENKKSNVKKLSKEDFQSVFCPNVNKK</sequence>